<comment type="caution">
    <text evidence="1">The sequence shown here is derived from an EMBL/GenBank/DDBJ whole genome shotgun (WGS) entry which is preliminary data.</text>
</comment>
<evidence type="ECO:0000313" key="2">
    <source>
        <dbReference type="Proteomes" id="UP000321331"/>
    </source>
</evidence>
<dbReference type="AlphaFoldDB" id="A0A5C6SGS5"/>
<dbReference type="Proteomes" id="UP000321331">
    <property type="component" value="Unassembled WGS sequence"/>
</dbReference>
<sequence length="263" mass="29037">MFPIDGQPNAGLVLGPMYLVINATGNQRGWQEFDGEEIDIKTENMLTDSSEWVTLQTYVGGLPIGIRMTLCSFAPQVQDLNITATRSQGAAEVTTRWLDSSNMYDTEDIRTQLGVTTHLKSNVDRGIFKLAKKDSWLIPHVWYNDNNSSLLVAKTPPVDPIAIRNSAFTGLPGAAMDDSTVEMNLPDDSGFKYSTADDHIDIRAVTLRRLHAAVFTATIKNTGSAAWAIQALITTLFSMSYYDFITQFSVSAPAELEQYISQL</sequence>
<proteinExistence type="predicted"/>
<name>A0A5C6SGS5_FUSOC</name>
<gene>
    <name evidence="1" type="ORF">FocTR4_00010938</name>
</gene>
<accession>A0A5C6SGS5</accession>
<dbReference type="EMBL" id="VMNF01000014">
    <property type="protein sequence ID" value="TXB97227.1"/>
    <property type="molecule type" value="Genomic_DNA"/>
</dbReference>
<evidence type="ECO:0000313" key="1">
    <source>
        <dbReference type="EMBL" id="TXB97227.1"/>
    </source>
</evidence>
<organism evidence="1 2">
    <name type="scientific">Fusarium oxysporum f. sp. cubense</name>
    <dbReference type="NCBI Taxonomy" id="61366"/>
    <lineage>
        <taxon>Eukaryota</taxon>
        <taxon>Fungi</taxon>
        <taxon>Dikarya</taxon>
        <taxon>Ascomycota</taxon>
        <taxon>Pezizomycotina</taxon>
        <taxon>Sordariomycetes</taxon>
        <taxon>Hypocreomycetidae</taxon>
        <taxon>Hypocreales</taxon>
        <taxon>Nectriaceae</taxon>
        <taxon>Fusarium</taxon>
        <taxon>Fusarium oxysporum species complex</taxon>
    </lineage>
</organism>
<reference evidence="1 2" key="1">
    <citation type="submission" date="2019-07" db="EMBL/GenBank/DDBJ databases">
        <title>The First High-Quality Draft Genome Sequence of the Causal Agent of the Current Panama Disease Epidemic.</title>
        <authorList>
            <person name="Warmington R.J."/>
            <person name="Kay W."/>
            <person name="Jeffries A."/>
            <person name="Bebber D."/>
            <person name="Moore K."/>
            <person name="Studholme D.J."/>
        </authorList>
    </citation>
    <scope>NUCLEOTIDE SEQUENCE [LARGE SCALE GENOMIC DNA]</scope>
    <source>
        <strain evidence="1 2">TR4</strain>
    </source>
</reference>
<protein>
    <submittedName>
        <fullName evidence="1">Uncharacterized protein</fullName>
    </submittedName>
</protein>